<comment type="caution">
    <text evidence="3">The sequence shown here is derived from an EMBL/GenBank/DDBJ whole genome shotgun (WGS) entry which is preliminary data.</text>
</comment>
<dbReference type="PROSITE" id="PS51819">
    <property type="entry name" value="VOC"/>
    <property type="match status" value="1"/>
</dbReference>
<accession>A0A2A7V0E1</accession>
<gene>
    <name evidence="3" type="ORF">CRM82_13195</name>
</gene>
<dbReference type="OrthoDB" id="4762357at2"/>
<reference evidence="4" key="1">
    <citation type="submission" date="2017-09" db="EMBL/GenBank/DDBJ databases">
        <title>FDA dAtabase for Regulatory Grade micrObial Sequences (FDA-ARGOS): Supporting development and validation of Infectious Disease Dx tests.</title>
        <authorList>
            <person name="Minogue T."/>
            <person name="Wolcott M."/>
            <person name="Wasieloski L."/>
            <person name="Aguilar W."/>
            <person name="Moore D."/>
            <person name="Tallon L."/>
            <person name="Sadzewicz L."/>
            <person name="Ott S."/>
            <person name="Zhao X."/>
            <person name="Nagaraj S."/>
            <person name="Vavikolanu K."/>
            <person name="Aluvathingal J."/>
            <person name="Nadendla S."/>
            <person name="Sichtig H."/>
        </authorList>
    </citation>
    <scope>NUCLEOTIDE SEQUENCE [LARGE SCALE GENOMIC DNA]</scope>
    <source>
        <strain evidence="4">FDAARGOS_394</strain>
    </source>
</reference>
<feature type="region of interest" description="Disordered" evidence="1">
    <location>
        <begin position="101"/>
        <end position="120"/>
    </location>
</feature>
<dbReference type="EMBL" id="PDEA01000001">
    <property type="protein sequence ID" value="PEH91065.1"/>
    <property type="molecule type" value="Genomic_DNA"/>
</dbReference>
<sequence>MTIALATLLIYAKDMQRSARFYADHFGYVTSYAVVDGLIELKPQDGGAEILIHQAAKSLKLGSAALKLSFSVPDVDRFVATAAAAGLDFGTIHRARGYAFANTKDPDGNSISVSSRQYRA</sequence>
<organism evidence="3 4">
    <name type="scientific">Comamonas terrigena</name>
    <dbReference type="NCBI Taxonomy" id="32013"/>
    <lineage>
        <taxon>Bacteria</taxon>
        <taxon>Pseudomonadati</taxon>
        <taxon>Pseudomonadota</taxon>
        <taxon>Betaproteobacteria</taxon>
        <taxon>Burkholderiales</taxon>
        <taxon>Comamonadaceae</taxon>
        <taxon>Comamonas</taxon>
    </lineage>
</organism>
<evidence type="ECO:0000256" key="1">
    <source>
        <dbReference type="SAM" id="MobiDB-lite"/>
    </source>
</evidence>
<dbReference type="AlphaFoldDB" id="A0A2A7V0E1"/>
<proteinExistence type="predicted"/>
<evidence type="ECO:0000259" key="2">
    <source>
        <dbReference type="PROSITE" id="PS51819"/>
    </source>
</evidence>
<evidence type="ECO:0000313" key="4">
    <source>
        <dbReference type="Proteomes" id="UP000220246"/>
    </source>
</evidence>
<dbReference type="Pfam" id="PF00903">
    <property type="entry name" value="Glyoxalase"/>
    <property type="match status" value="1"/>
</dbReference>
<protein>
    <submittedName>
        <fullName evidence="3">VOC family protein</fullName>
    </submittedName>
</protein>
<dbReference type="STRING" id="1219032.GCA_001515545_01051"/>
<dbReference type="RefSeq" id="WP_066534190.1">
    <property type="nucleotide sequence ID" value="NZ_PDEA01000001.1"/>
</dbReference>
<dbReference type="Proteomes" id="UP000220246">
    <property type="component" value="Unassembled WGS sequence"/>
</dbReference>
<dbReference type="GeneID" id="80801575"/>
<dbReference type="InterPro" id="IPR037523">
    <property type="entry name" value="VOC_core"/>
</dbReference>
<evidence type="ECO:0000313" key="3">
    <source>
        <dbReference type="EMBL" id="PEH91065.1"/>
    </source>
</evidence>
<dbReference type="CDD" id="cd06587">
    <property type="entry name" value="VOC"/>
    <property type="match status" value="1"/>
</dbReference>
<feature type="domain" description="VOC" evidence="2">
    <location>
        <begin position="4"/>
        <end position="116"/>
    </location>
</feature>
<name>A0A2A7V0E1_COMTR</name>
<dbReference type="Gene3D" id="3.10.180.10">
    <property type="entry name" value="2,3-Dihydroxybiphenyl 1,2-Dioxygenase, domain 1"/>
    <property type="match status" value="1"/>
</dbReference>
<keyword evidence="4" id="KW-1185">Reference proteome</keyword>
<dbReference type="InterPro" id="IPR004360">
    <property type="entry name" value="Glyas_Fos-R_dOase_dom"/>
</dbReference>
<dbReference type="SUPFAM" id="SSF54593">
    <property type="entry name" value="Glyoxalase/Bleomycin resistance protein/Dihydroxybiphenyl dioxygenase"/>
    <property type="match status" value="1"/>
</dbReference>
<dbReference type="InterPro" id="IPR029068">
    <property type="entry name" value="Glyas_Bleomycin-R_OHBP_Dase"/>
</dbReference>
<feature type="compositionally biased region" description="Polar residues" evidence="1">
    <location>
        <begin position="109"/>
        <end position="120"/>
    </location>
</feature>